<dbReference type="OrthoDB" id="1727761at2759"/>
<dbReference type="EMBL" id="MLFT02000007">
    <property type="protein sequence ID" value="PHT43020.1"/>
    <property type="molecule type" value="Genomic_DNA"/>
</dbReference>
<protein>
    <submittedName>
        <fullName evidence="1">Uncharacterized protein</fullName>
    </submittedName>
</protein>
<gene>
    <name evidence="1" type="ORF">CQW23_17045</name>
</gene>
<comment type="caution">
    <text evidence="1">The sequence shown here is derived from an EMBL/GenBank/DDBJ whole genome shotgun (WGS) entry which is preliminary data.</text>
</comment>
<dbReference type="AlphaFoldDB" id="A0A2G2WD32"/>
<evidence type="ECO:0000313" key="2">
    <source>
        <dbReference type="Proteomes" id="UP000224567"/>
    </source>
</evidence>
<sequence>MPMGAGFFKNSWANSETWNLSLVMNEGNLFDLCLPADYVAVGLIKVAMPCFSLLFTYVMKDSHQHSISNLTESMKICFSYSRPKMPPFILLPLFSSKCLIPII</sequence>
<dbReference type="Proteomes" id="UP000224567">
    <property type="component" value="Unassembled WGS sequence"/>
</dbReference>
<name>A0A2G2WD32_CAPBA</name>
<keyword evidence="2" id="KW-1185">Reference proteome</keyword>
<organism evidence="1 2">
    <name type="scientific">Capsicum baccatum</name>
    <name type="common">Peruvian pepper</name>
    <dbReference type="NCBI Taxonomy" id="33114"/>
    <lineage>
        <taxon>Eukaryota</taxon>
        <taxon>Viridiplantae</taxon>
        <taxon>Streptophyta</taxon>
        <taxon>Embryophyta</taxon>
        <taxon>Tracheophyta</taxon>
        <taxon>Spermatophyta</taxon>
        <taxon>Magnoliopsida</taxon>
        <taxon>eudicotyledons</taxon>
        <taxon>Gunneridae</taxon>
        <taxon>Pentapetalae</taxon>
        <taxon>asterids</taxon>
        <taxon>lamiids</taxon>
        <taxon>Solanales</taxon>
        <taxon>Solanaceae</taxon>
        <taxon>Solanoideae</taxon>
        <taxon>Capsiceae</taxon>
        <taxon>Capsicum</taxon>
    </lineage>
</organism>
<evidence type="ECO:0000313" key="1">
    <source>
        <dbReference type="EMBL" id="PHT43020.1"/>
    </source>
</evidence>
<reference evidence="2" key="2">
    <citation type="journal article" date="2017" name="J. Anim. Genet.">
        <title>Multiple reference genome sequences of hot pepper reveal the massive evolution of plant disease resistance genes by retroduplication.</title>
        <authorList>
            <person name="Kim S."/>
            <person name="Park J."/>
            <person name="Yeom S.-I."/>
            <person name="Kim Y.-M."/>
            <person name="Seo E."/>
            <person name="Kim K.-T."/>
            <person name="Kim M.-S."/>
            <person name="Lee J.M."/>
            <person name="Cheong K."/>
            <person name="Shin H.-S."/>
            <person name="Kim S.-B."/>
            <person name="Han K."/>
            <person name="Lee J."/>
            <person name="Park M."/>
            <person name="Lee H.-A."/>
            <person name="Lee H.-Y."/>
            <person name="Lee Y."/>
            <person name="Oh S."/>
            <person name="Lee J.H."/>
            <person name="Choi E."/>
            <person name="Choi E."/>
            <person name="Lee S.E."/>
            <person name="Jeon J."/>
            <person name="Kim H."/>
            <person name="Choi G."/>
            <person name="Song H."/>
            <person name="Lee J."/>
            <person name="Lee S.-C."/>
            <person name="Kwon J.-K."/>
            <person name="Lee H.-Y."/>
            <person name="Koo N."/>
            <person name="Hong Y."/>
            <person name="Kim R.W."/>
            <person name="Kang W.-H."/>
            <person name="Huh J.H."/>
            <person name="Kang B.-C."/>
            <person name="Yang T.-J."/>
            <person name="Lee Y.-H."/>
            <person name="Bennetzen J.L."/>
            <person name="Choi D."/>
        </authorList>
    </citation>
    <scope>NUCLEOTIDE SEQUENCE [LARGE SCALE GENOMIC DNA]</scope>
    <source>
        <strain evidence="2">cv. PBC81</strain>
    </source>
</reference>
<accession>A0A2G2WD32</accession>
<proteinExistence type="predicted"/>
<reference evidence="1 2" key="1">
    <citation type="journal article" date="2017" name="Genome Biol.">
        <title>New reference genome sequences of hot pepper reveal the massive evolution of plant disease-resistance genes by retroduplication.</title>
        <authorList>
            <person name="Kim S."/>
            <person name="Park J."/>
            <person name="Yeom S.I."/>
            <person name="Kim Y.M."/>
            <person name="Seo E."/>
            <person name="Kim K.T."/>
            <person name="Kim M.S."/>
            <person name="Lee J.M."/>
            <person name="Cheong K."/>
            <person name="Shin H.S."/>
            <person name="Kim S.B."/>
            <person name="Han K."/>
            <person name="Lee J."/>
            <person name="Park M."/>
            <person name="Lee H.A."/>
            <person name="Lee H.Y."/>
            <person name="Lee Y."/>
            <person name="Oh S."/>
            <person name="Lee J.H."/>
            <person name="Choi E."/>
            <person name="Choi E."/>
            <person name="Lee S.E."/>
            <person name="Jeon J."/>
            <person name="Kim H."/>
            <person name="Choi G."/>
            <person name="Song H."/>
            <person name="Lee J."/>
            <person name="Lee S.C."/>
            <person name="Kwon J.K."/>
            <person name="Lee H.Y."/>
            <person name="Koo N."/>
            <person name="Hong Y."/>
            <person name="Kim R.W."/>
            <person name="Kang W.H."/>
            <person name="Huh J.H."/>
            <person name="Kang B.C."/>
            <person name="Yang T.J."/>
            <person name="Lee Y.H."/>
            <person name="Bennetzen J.L."/>
            <person name="Choi D."/>
        </authorList>
    </citation>
    <scope>NUCLEOTIDE SEQUENCE [LARGE SCALE GENOMIC DNA]</scope>
    <source>
        <strain evidence="2">cv. PBC81</strain>
    </source>
</reference>